<comment type="caution">
    <text evidence="1">The sequence shown here is derived from an EMBL/GenBank/DDBJ whole genome shotgun (WGS) entry which is preliminary data.</text>
</comment>
<dbReference type="Proteomes" id="UP000321189">
    <property type="component" value="Unassembled WGS sequence"/>
</dbReference>
<proteinExistence type="predicted"/>
<sequence length="62" mass="7150">MLNQVIYFEAKKLVYSQVLPLKIIKYYCAQVLNIRGEFYTKIAVKNSEVFFAPTESAIGTQE</sequence>
<evidence type="ECO:0000313" key="1">
    <source>
        <dbReference type="EMBL" id="GEK77535.1"/>
    </source>
</evidence>
<reference evidence="1 2" key="1">
    <citation type="submission" date="2019-07" db="EMBL/GenBank/DDBJ databases">
        <title>Whole genome shotgun sequence of Pseudoalteromonas atlantica NBRC 103033.</title>
        <authorList>
            <person name="Hosoyama A."/>
            <person name="Uohara A."/>
            <person name="Ohji S."/>
            <person name="Ichikawa N."/>
        </authorList>
    </citation>
    <scope>NUCLEOTIDE SEQUENCE [LARGE SCALE GENOMIC DNA]</scope>
    <source>
        <strain evidence="1 2">NBRC 103033</strain>
    </source>
</reference>
<gene>
    <name evidence="1" type="ORF">PAT01_28390</name>
</gene>
<evidence type="ECO:0000313" key="2">
    <source>
        <dbReference type="Proteomes" id="UP000321189"/>
    </source>
</evidence>
<keyword evidence="2" id="KW-1185">Reference proteome</keyword>
<dbReference type="EMBL" id="BJUT01000037">
    <property type="protein sequence ID" value="GEK77535.1"/>
    <property type="molecule type" value="Genomic_DNA"/>
</dbReference>
<protein>
    <submittedName>
        <fullName evidence="1">Uncharacterized protein</fullName>
    </submittedName>
</protein>
<organism evidence="1 2">
    <name type="scientific">Pseudoalteromonas atlantica</name>
    <name type="common">Alteromonas atlantica</name>
    <dbReference type="NCBI Taxonomy" id="288"/>
    <lineage>
        <taxon>Bacteria</taxon>
        <taxon>Pseudomonadati</taxon>
        <taxon>Pseudomonadota</taxon>
        <taxon>Gammaproteobacteria</taxon>
        <taxon>Alteromonadales</taxon>
        <taxon>Pseudoalteromonadaceae</taxon>
        <taxon>Pseudoalteromonas</taxon>
    </lineage>
</organism>
<name>A0ABQ0UGF6_PSEAF</name>
<accession>A0ABQ0UGF6</accession>